<sequence length="99" mass="10465">MRKILISTLAVSTLASASIASAATFTTTGTIEKLNMLANTVQLSDGDSFKLPSDTDLSGVSAGQKVQINWSSQTPSWFTDHVNNKDVAQFDANSISVAQ</sequence>
<dbReference type="RefSeq" id="WP_184224043.1">
    <property type="nucleotide sequence ID" value="NZ_JACIIU010000016.1"/>
</dbReference>
<dbReference type="EMBL" id="JACIIU010000016">
    <property type="protein sequence ID" value="MBB6262081.1"/>
    <property type="molecule type" value="Genomic_DNA"/>
</dbReference>
<keyword evidence="3" id="KW-1185">Reference proteome</keyword>
<organism evidence="2 3">
    <name type="scientific">Paenochrobactrum gallinarii</name>
    <dbReference type="NCBI Taxonomy" id="643673"/>
    <lineage>
        <taxon>Bacteria</taxon>
        <taxon>Pseudomonadati</taxon>
        <taxon>Pseudomonadota</taxon>
        <taxon>Alphaproteobacteria</taxon>
        <taxon>Hyphomicrobiales</taxon>
        <taxon>Brucellaceae</taxon>
        <taxon>Paenochrobactrum</taxon>
    </lineage>
</organism>
<proteinExistence type="predicted"/>
<feature type="signal peptide" evidence="1">
    <location>
        <begin position="1"/>
        <end position="22"/>
    </location>
</feature>
<dbReference type="InterPro" id="IPR009780">
    <property type="entry name" value="DUF1344"/>
</dbReference>
<reference evidence="2 3" key="1">
    <citation type="submission" date="2020-08" db="EMBL/GenBank/DDBJ databases">
        <title>Genomic Encyclopedia of Type Strains, Phase IV (KMG-IV): sequencing the most valuable type-strain genomes for metagenomic binning, comparative biology and taxonomic classification.</title>
        <authorList>
            <person name="Goeker M."/>
        </authorList>
    </citation>
    <scope>NUCLEOTIDE SEQUENCE [LARGE SCALE GENOMIC DNA]</scope>
    <source>
        <strain evidence="2 3">DSM 22336</strain>
    </source>
</reference>
<dbReference type="AlphaFoldDB" id="A0A841M749"/>
<comment type="caution">
    <text evidence="2">The sequence shown here is derived from an EMBL/GenBank/DDBJ whole genome shotgun (WGS) entry which is preliminary data.</text>
</comment>
<accession>A0A841M749</accession>
<evidence type="ECO:0008006" key="4">
    <source>
        <dbReference type="Google" id="ProtNLM"/>
    </source>
</evidence>
<evidence type="ECO:0000313" key="2">
    <source>
        <dbReference type="EMBL" id="MBB6262081.1"/>
    </source>
</evidence>
<dbReference type="Pfam" id="PF07076">
    <property type="entry name" value="DUF1344"/>
    <property type="match status" value="1"/>
</dbReference>
<keyword evidence="1" id="KW-0732">Signal</keyword>
<gene>
    <name evidence="2" type="ORF">FHS77_002649</name>
</gene>
<evidence type="ECO:0000256" key="1">
    <source>
        <dbReference type="SAM" id="SignalP"/>
    </source>
</evidence>
<name>A0A841M749_9HYPH</name>
<protein>
    <recommendedName>
        <fullName evidence="4">DUF1344 domain-containing protein</fullName>
    </recommendedName>
</protein>
<evidence type="ECO:0000313" key="3">
    <source>
        <dbReference type="Proteomes" id="UP000555393"/>
    </source>
</evidence>
<feature type="chain" id="PRO_5032684587" description="DUF1344 domain-containing protein" evidence="1">
    <location>
        <begin position="23"/>
        <end position="99"/>
    </location>
</feature>
<dbReference type="Proteomes" id="UP000555393">
    <property type="component" value="Unassembled WGS sequence"/>
</dbReference>